<keyword evidence="2 5" id="KW-0479">Metal-binding</keyword>
<dbReference type="Proteomes" id="UP000007646">
    <property type="component" value="Unassembled WGS sequence"/>
</dbReference>
<evidence type="ECO:0000313" key="8">
    <source>
        <dbReference type="Proteomes" id="UP000007646"/>
    </source>
</evidence>
<dbReference type="SMART" id="SM01394">
    <property type="entry name" value="S_100"/>
    <property type="match status" value="1"/>
</dbReference>
<sequence length="96" mass="11136">KARKMSTTLEEYMEGVINVFHRYSVRVGDFDTLTKGELKQLITRELPKTLQNSKDKASIEKLFQELDTDRDGQISFGEFMKLLVQVLVTAHNHIHQ</sequence>
<dbReference type="GO" id="GO:0005509">
    <property type="term" value="F:calcium ion binding"/>
    <property type="evidence" value="ECO:0007669"/>
    <property type="project" value="InterPro"/>
</dbReference>
<dbReference type="GO" id="GO:0042802">
    <property type="term" value="F:identical protein binding"/>
    <property type="evidence" value="ECO:0007669"/>
    <property type="project" value="Ensembl"/>
</dbReference>
<dbReference type="AlphaFoldDB" id="G3SM10"/>
<evidence type="ECO:0000256" key="2">
    <source>
        <dbReference type="ARBA" id="ARBA00022723"/>
    </source>
</evidence>
<evidence type="ECO:0000256" key="5">
    <source>
        <dbReference type="RuleBase" id="RU361184"/>
    </source>
</evidence>
<dbReference type="GO" id="GO:0048306">
    <property type="term" value="F:calcium-dependent protein binding"/>
    <property type="evidence" value="ECO:0007669"/>
    <property type="project" value="TreeGrafter"/>
</dbReference>
<organism evidence="7 8">
    <name type="scientific">Loxodonta africana</name>
    <name type="common">African elephant</name>
    <dbReference type="NCBI Taxonomy" id="9785"/>
    <lineage>
        <taxon>Eukaryota</taxon>
        <taxon>Metazoa</taxon>
        <taxon>Chordata</taxon>
        <taxon>Craniata</taxon>
        <taxon>Vertebrata</taxon>
        <taxon>Euteleostomi</taxon>
        <taxon>Mammalia</taxon>
        <taxon>Eutheria</taxon>
        <taxon>Afrotheria</taxon>
        <taxon>Proboscidea</taxon>
        <taxon>Elephantidae</taxon>
        <taxon>Loxodonta</taxon>
    </lineage>
</organism>
<dbReference type="GO" id="GO:0070062">
    <property type="term" value="C:extracellular exosome"/>
    <property type="evidence" value="ECO:0007669"/>
    <property type="project" value="TreeGrafter"/>
</dbReference>
<dbReference type="HOGENOM" id="CLU_138624_6_2_1"/>
<dbReference type="InterPro" id="IPR001751">
    <property type="entry name" value="S100/CaBP7/8-like_CS"/>
</dbReference>
<dbReference type="FunCoup" id="G3SM10">
    <property type="interactions" value="21"/>
</dbReference>
<dbReference type="Pfam" id="PF01023">
    <property type="entry name" value="S_100"/>
    <property type="match status" value="1"/>
</dbReference>
<keyword evidence="3" id="KW-0677">Repeat</keyword>
<dbReference type="GO" id="GO:0061844">
    <property type="term" value="P:antimicrobial humoral immune response mediated by antimicrobial peptide"/>
    <property type="evidence" value="ECO:0007669"/>
    <property type="project" value="Ensembl"/>
</dbReference>
<accession>G3SM10</accession>
<dbReference type="PROSITE" id="PS00303">
    <property type="entry name" value="S100_CABP"/>
    <property type="match status" value="1"/>
</dbReference>
<dbReference type="InParanoid" id="G3SM10"/>
<dbReference type="GO" id="GO:0050786">
    <property type="term" value="F:RAGE receptor binding"/>
    <property type="evidence" value="ECO:0007669"/>
    <property type="project" value="Ensembl"/>
</dbReference>
<gene>
    <name evidence="7" type="primary">S100A12</name>
</gene>
<dbReference type="PANTHER" id="PTHR11639">
    <property type="entry name" value="S100 CALCIUM-BINDING PROTEIN"/>
    <property type="match status" value="1"/>
</dbReference>
<proteinExistence type="inferred from homology"/>
<dbReference type="OMA" id="HEHLHEV"/>
<dbReference type="PANTHER" id="PTHR11639:SF77">
    <property type="entry name" value="PROTEIN S100-A12"/>
    <property type="match status" value="1"/>
</dbReference>
<dbReference type="Pfam" id="PF00036">
    <property type="entry name" value="EF-hand_1"/>
    <property type="match status" value="1"/>
</dbReference>
<reference evidence="7 8" key="1">
    <citation type="submission" date="2009-06" db="EMBL/GenBank/DDBJ databases">
        <title>The Genome Sequence of Loxodonta africana (African elephant).</title>
        <authorList>
            <person name="Di Palma F."/>
            <person name="Heiman D."/>
            <person name="Young S."/>
            <person name="Johnson J."/>
            <person name="Lander E.S."/>
            <person name="Lindblad-Toh K."/>
        </authorList>
    </citation>
    <scope>NUCLEOTIDE SEQUENCE [LARGE SCALE GENOMIC DNA]</scope>
    <source>
        <strain evidence="7 8">Isolate ISIS603380</strain>
    </source>
</reference>
<dbReference type="eggNOG" id="ENOG502SA01">
    <property type="taxonomic scope" value="Eukaryota"/>
</dbReference>
<dbReference type="GO" id="GO:0006805">
    <property type="term" value="P:xenobiotic metabolic process"/>
    <property type="evidence" value="ECO:0007669"/>
    <property type="project" value="Ensembl"/>
</dbReference>
<evidence type="ECO:0000256" key="3">
    <source>
        <dbReference type="ARBA" id="ARBA00022737"/>
    </source>
</evidence>
<evidence type="ECO:0000256" key="1">
    <source>
        <dbReference type="ARBA" id="ARBA00007323"/>
    </source>
</evidence>
<dbReference type="SMART" id="SM00054">
    <property type="entry name" value="EFh"/>
    <property type="match status" value="1"/>
</dbReference>
<evidence type="ECO:0000256" key="4">
    <source>
        <dbReference type="ARBA" id="ARBA00022837"/>
    </source>
</evidence>
<dbReference type="Gene3D" id="1.10.238.10">
    <property type="entry name" value="EF-hand"/>
    <property type="match status" value="1"/>
</dbReference>
<dbReference type="GeneTree" id="ENSGT00940000162189"/>
<dbReference type="GO" id="GO:0043542">
    <property type="term" value="P:endothelial cell migration"/>
    <property type="evidence" value="ECO:0007669"/>
    <property type="project" value="TreeGrafter"/>
</dbReference>
<keyword evidence="8" id="KW-1185">Reference proteome</keyword>
<dbReference type="InterPro" id="IPR018247">
    <property type="entry name" value="EF_Hand_1_Ca_BS"/>
</dbReference>
<reference evidence="7" key="2">
    <citation type="submission" date="2025-08" db="UniProtKB">
        <authorList>
            <consortium name="Ensembl"/>
        </authorList>
    </citation>
    <scope>IDENTIFICATION</scope>
    <source>
        <strain evidence="7">Isolate ISIS603380</strain>
    </source>
</reference>
<protein>
    <recommendedName>
        <fullName evidence="5">Protein S100</fullName>
    </recommendedName>
    <alternativeName>
        <fullName evidence="5">S100 calcium-binding protein</fullName>
    </alternativeName>
</protein>
<dbReference type="GO" id="GO:0043123">
    <property type="term" value="P:positive regulation of canonical NF-kappaB signal transduction"/>
    <property type="evidence" value="ECO:0007669"/>
    <property type="project" value="Ensembl"/>
</dbReference>
<dbReference type="PROSITE" id="PS00018">
    <property type="entry name" value="EF_HAND_1"/>
    <property type="match status" value="1"/>
</dbReference>
<comment type="similarity">
    <text evidence="1 5">Belongs to the S-100 family.</text>
</comment>
<dbReference type="InterPro" id="IPR011992">
    <property type="entry name" value="EF-hand-dom_pair"/>
</dbReference>
<dbReference type="GO" id="GO:0050832">
    <property type="term" value="P:defense response to fungus"/>
    <property type="evidence" value="ECO:0007669"/>
    <property type="project" value="Ensembl"/>
</dbReference>
<dbReference type="InterPro" id="IPR013787">
    <property type="entry name" value="S100_Ca-bd_sub"/>
</dbReference>
<evidence type="ECO:0000259" key="6">
    <source>
        <dbReference type="PROSITE" id="PS50222"/>
    </source>
</evidence>
<dbReference type="InterPro" id="IPR002048">
    <property type="entry name" value="EF_hand_dom"/>
</dbReference>
<dbReference type="Ensembl" id="ENSLAFT00000000593.2">
    <property type="protein sequence ID" value="ENSLAFP00000000499.2"/>
    <property type="gene ID" value="ENSLAFG00000000593.2"/>
</dbReference>
<evidence type="ECO:0000313" key="7">
    <source>
        <dbReference type="Ensembl" id="ENSLAFP00000000499.2"/>
    </source>
</evidence>
<name>G3SM10_LOXAF</name>
<feature type="domain" description="EF-hand" evidence="6">
    <location>
        <begin position="54"/>
        <end position="89"/>
    </location>
</feature>
<dbReference type="STRING" id="9785.ENSLAFP00000000499"/>
<dbReference type="GO" id="GO:0005634">
    <property type="term" value="C:nucleus"/>
    <property type="evidence" value="ECO:0007669"/>
    <property type="project" value="Ensembl"/>
</dbReference>
<reference evidence="7" key="3">
    <citation type="submission" date="2025-09" db="UniProtKB">
        <authorList>
            <consortium name="Ensembl"/>
        </authorList>
    </citation>
    <scope>IDENTIFICATION</scope>
    <source>
        <strain evidence="7">Isolate ISIS603380</strain>
    </source>
</reference>
<keyword evidence="4 5" id="KW-0106">Calcium</keyword>
<dbReference type="PROSITE" id="PS50222">
    <property type="entry name" value="EF_HAND_2"/>
    <property type="match status" value="1"/>
</dbReference>
<dbReference type="SUPFAM" id="SSF47473">
    <property type="entry name" value="EF-hand"/>
    <property type="match status" value="1"/>
</dbReference>
<dbReference type="GO" id="GO:0005737">
    <property type="term" value="C:cytoplasm"/>
    <property type="evidence" value="ECO:0007669"/>
    <property type="project" value="Ensembl"/>
</dbReference>
<dbReference type="GO" id="GO:0031640">
    <property type="term" value="P:killing of cells of another organism"/>
    <property type="evidence" value="ECO:0007669"/>
    <property type="project" value="Ensembl"/>
</dbReference>